<dbReference type="OrthoDB" id="191315at2759"/>
<protein>
    <recommendedName>
        <fullName evidence="9">YhhN-like protein</fullName>
    </recommendedName>
</protein>
<evidence type="ECO:0000256" key="6">
    <source>
        <dbReference type="SAM" id="Phobius"/>
    </source>
</evidence>
<dbReference type="InterPro" id="IPR012506">
    <property type="entry name" value="TMEM86B-like"/>
</dbReference>
<evidence type="ECO:0008006" key="9">
    <source>
        <dbReference type="Google" id="ProtNLM"/>
    </source>
</evidence>
<dbReference type="PANTHER" id="PTHR31885:SF6">
    <property type="entry name" value="GH04784P"/>
    <property type="match status" value="1"/>
</dbReference>
<comment type="similarity">
    <text evidence="2">Belongs to the TMEM86 family.</text>
</comment>
<keyword evidence="4 6" id="KW-1133">Transmembrane helix</keyword>
<comment type="subcellular location">
    <subcellularLocation>
        <location evidence="1">Membrane</location>
        <topology evidence="1">Multi-pass membrane protein</topology>
    </subcellularLocation>
</comment>
<name>A0A8H5BQ00_9AGAR</name>
<evidence type="ECO:0000256" key="2">
    <source>
        <dbReference type="ARBA" id="ARBA00007375"/>
    </source>
</evidence>
<dbReference type="AlphaFoldDB" id="A0A8H5BQ00"/>
<sequence length="272" mass="29549">MRVPSVALIINEIQWPRTPAPQILMGAVTLLITAEAHSFYAGSAGFKTIASFAFLSAGVRATLAQGIDIFDWLSWTECANQASLFLTAGLVFSLFGDILLIPSREAYYAAVPSEEEGQSLRFKAGTFFFALAHIAYVGSFFAGAPHVRWAEFTATLLFGAVTVKLLGIMDRNPRPNALFAVPEDMRRLVATYVAIIWTMVATATATDTGTQKILGGWMFMISDLFVASDVFGPKKTNIKEYTKPGQGRQGWKARGIGWIAYFGAQLVLAGSI</sequence>
<feature type="transmembrane region" description="Helical" evidence="6">
    <location>
        <begin position="82"/>
        <end position="101"/>
    </location>
</feature>
<dbReference type="EMBL" id="JAACJJ010000014">
    <property type="protein sequence ID" value="KAF5327470.1"/>
    <property type="molecule type" value="Genomic_DNA"/>
</dbReference>
<keyword evidence="3 6" id="KW-0812">Transmembrane</keyword>
<keyword evidence="5 6" id="KW-0472">Membrane</keyword>
<keyword evidence="8" id="KW-1185">Reference proteome</keyword>
<feature type="transmembrane region" description="Helical" evidence="6">
    <location>
        <begin position="188"/>
        <end position="206"/>
    </location>
</feature>
<feature type="transmembrane region" description="Helical" evidence="6">
    <location>
        <begin position="122"/>
        <end position="143"/>
    </location>
</feature>
<dbReference type="PANTHER" id="PTHR31885">
    <property type="entry name" value="GH04784P"/>
    <property type="match status" value="1"/>
</dbReference>
<evidence type="ECO:0000313" key="8">
    <source>
        <dbReference type="Proteomes" id="UP000567179"/>
    </source>
</evidence>
<evidence type="ECO:0000256" key="4">
    <source>
        <dbReference type="ARBA" id="ARBA00022989"/>
    </source>
</evidence>
<feature type="transmembrane region" description="Helical" evidence="6">
    <location>
        <begin position="149"/>
        <end position="167"/>
    </location>
</feature>
<evidence type="ECO:0000256" key="3">
    <source>
        <dbReference type="ARBA" id="ARBA00022692"/>
    </source>
</evidence>
<feature type="transmembrane region" description="Helical" evidence="6">
    <location>
        <begin position="52"/>
        <end position="70"/>
    </location>
</feature>
<comment type="caution">
    <text evidence="7">The sequence shown here is derived from an EMBL/GenBank/DDBJ whole genome shotgun (WGS) entry which is preliminary data.</text>
</comment>
<dbReference type="Proteomes" id="UP000567179">
    <property type="component" value="Unassembled WGS sequence"/>
</dbReference>
<proteinExistence type="inferred from homology"/>
<evidence type="ECO:0000313" key="7">
    <source>
        <dbReference type="EMBL" id="KAF5327470.1"/>
    </source>
</evidence>
<gene>
    <name evidence="7" type="ORF">D9619_004319</name>
</gene>
<accession>A0A8H5BQ00</accession>
<dbReference type="Pfam" id="PF07947">
    <property type="entry name" value="YhhN"/>
    <property type="match status" value="1"/>
</dbReference>
<evidence type="ECO:0000256" key="1">
    <source>
        <dbReference type="ARBA" id="ARBA00004141"/>
    </source>
</evidence>
<dbReference type="GO" id="GO:0016787">
    <property type="term" value="F:hydrolase activity"/>
    <property type="evidence" value="ECO:0007669"/>
    <property type="project" value="TreeGrafter"/>
</dbReference>
<evidence type="ECO:0000256" key="5">
    <source>
        <dbReference type="ARBA" id="ARBA00023136"/>
    </source>
</evidence>
<dbReference type="GO" id="GO:0016020">
    <property type="term" value="C:membrane"/>
    <property type="evidence" value="ECO:0007669"/>
    <property type="project" value="UniProtKB-SubCell"/>
</dbReference>
<organism evidence="7 8">
    <name type="scientific">Psilocybe cf. subviscida</name>
    <dbReference type="NCBI Taxonomy" id="2480587"/>
    <lineage>
        <taxon>Eukaryota</taxon>
        <taxon>Fungi</taxon>
        <taxon>Dikarya</taxon>
        <taxon>Basidiomycota</taxon>
        <taxon>Agaricomycotina</taxon>
        <taxon>Agaricomycetes</taxon>
        <taxon>Agaricomycetidae</taxon>
        <taxon>Agaricales</taxon>
        <taxon>Agaricineae</taxon>
        <taxon>Strophariaceae</taxon>
        <taxon>Psilocybe</taxon>
    </lineage>
</organism>
<reference evidence="7 8" key="1">
    <citation type="journal article" date="2020" name="ISME J.">
        <title>Uncovering the hidden diversity of litter-decomposition mechanisms in mushroom-forming fungi.</title>
        <authorList>
            <person name="Floudas D."/>
            <person name="Bentzer J."/>
            <person name="Ahren D."/>
            <person name="Johansson T."/>
            <person name="Persson P."/>
            <person name="Tunlid A."/>
        </authorList>
    </citation>
    <scope>NUCLEOTIDE SEQUENCE [LARGE SCALE GENOMIC DNA]</scope>
    <source>
        <strain evidence="7 8">CBS 101986</strain>
    </source>
</reference>